<feature type="transmembrane region" description="Helical" evidence="4">
    <location>
        <begin position="319"/>
        <end position="341"/>
    </location>
</feature>
<keyword evidence="2 4" id="KW-1133">Transmembrane helix</keyword>
<reference evidence="6" key="1">
    <citation type="submission" date="2018-06" db="EMBL/GenBank/DDBJ databases">
        <authorList>
            <person name="Khan S.A."/>
        </authorList>
    </citation>
    <scope>NUCLEOTIDE SEQUENCE [LARGE SCALE GENOMIC DNA]</scope>
    <source>
        <strain evidence="6">DB-1506</strain>
    </source>
</reference>
<evidence type="ECO:0000313" key="6">
    <source>
        <dbReference type="Proteomes" id="UP000249065"/>
    </source>
</evidence>
<feature type="transmembrane region" description="Helical" evidence="4">
    <location>
        <begin position="169"/>
        <end position="190"/>
    </location>
</feature>
<dbReference type="OrthoDB" id="7876195at2"/>
<dbReference type="EMBL" id="QLIX01000011">
    <property type="protein sequence ID" value="RAI58073.1"/>
    <property type="molecule type" value="Genomic_DNA"/>
</dbReference>
<keyword evidence="6" id="KW-1185">Reference proteome</keyword>
<feature type="transmembrane region" description="Helical" evidence="4">
    <location>
        <begin position="50"/>
        <end position="70"/>
    </location>
</feature>
<comment type="caution">
    <text evidence="5">The sequence shown here is derived from an EMBL/GenBank/DDBJ whole genome shotgun (WGS) entry which is preliminary data.</text>
</comment>
<feature type="transmembrane region" description="Helical" evidence="4">
    <location>
        <begin position="383"/>
        <end position="402"/>
    </location>
</feature>
<organism evidence="5 6">
    <name type="scientific">Roseicella frigidaeris</name>
    <dbReference type="NCBI Taxonomy" id="2230885"/>
    <lineage>
        <taxon>Bacteria</taxon>
        <taxon>Pseudomonadati</taxon>
        <taxon>Pseudomonadota</taxon>
        <taxon>Alphaproteobacteria</taxon>
        <taxon>Acetobacterales</taxon>
        <taxon>Roseomonadaceae</taxon>
        <taxon>Roseicella</taxon>
    </lineage>
</organism>
<feature type="transmembrane region" description="Helical" evidence="4">
    <location>
        <begin position="233"/>
        <end position="256"/>
    </location>
</feature>
<feature type="transmembrane region" description="Helical" evidence="4">
    <location>
        <begin position="353"/>
        <end position="377"/>
    </location>
</feature>
<feature type="transmembrane region" description="Helical" evidence="4">
    <location>
        <begin position="12"/>
        <end position="30"/>
    </location>
</feature>
<name>A0A327M7J7_9PROT</name>
<dbReference type="InterPro" id="IPR036259">
    <property type="entry name" value="MFS_trans_sf"/>
</dbReference>
<dbReference type="InterPro" id="IPR050327">
    <property type="entry name" value="Proton-linked_MCT"/>
</dbReference>
<proteinExistence type="predicted"/>
<dbReference type="PANTHER" id="PTHR11360:SF290">
    <property type="entry name" value="MONOCARBOXYLATE MFS PERMEASE"/>
    <property type="match status" value="1"/>
</dbReference>
<feature type="transmembrane region" description="Helical" evidence="4">
    <location>
        <begin position="109"/>
        <end position="130"/>
    </location>
</feature>
<protein>
    <submittedName>
        <fullName evidence="5">MFS transporter</fullName>
    </submittedName>
</protein>
<dbReference type="PANTHER" id="PTHR11360">
    <property type="entry name" value="MONOCARBOXYLATE TRANSPORTER"/>
    <property type="match status" value="1"/>
</dbReference>
<dbReference type="Proteomes" id="UP000249065">
    <property type="component" value="Unassembled WGS sequence"/>
</dbReference>
<evidence type="ECO:0000256" key="4">
    <source>
        <dbReference type="SAM" id="Phobius"/>
    </source>
</evidence>
<dbReference type="Gene3D" id="1.20.1250.20">
    <property type="entry name" value="MFS general substrate transporter like domains"/>
    <property type="match status" value="1"/>
</dbReference>
<keyword evidence="3 4" id="KW-0472">Membrane</keyword>
<dbReference type="SUPFAM" id="SSF103473">
    <property type="entry name" value="MFS general substrate transporter"/>
    <property type="match status" value="1"/>
</dbReference>
<evidence type="ECO:0000256" key="3">
    <source>
        <dbReference type="ARBA" id="ARBA00023136"/>
    </source>
</evidence>
<dbReference type="Pfam" id="PF07690">
    <property type="entry name" value="MFS_1"/>
    <property type="match status" value="1"/>
</dbReference>
<feature type="transmembrane region" description="Helical" evidence="4">
    <location>
        <begin position="142"/>
        <end position="163"/>
    </location>
</feature>
<sequence length="413" mass="41742">MQARTGQERTGIFFGWQVVAAAFVIAVFSWGLNFYGPSVYLHALHAREGWSPSLISAAITLHFLASGALVTRLPALHRRFGLVAVTRAGMLACAAGALAWGHAAAPWHMVPAALLTALGWALTSGVAINAMVAPWFDRRRGAALSMAFNGASLGGVLFTPLWAVLIGAFGFAGASACLALLVALASWPIAGRWLGRVPADLGLHPDGAATPPPPRPAAAPAGPLWRQPCFRSLSLAFALGLVAQMGLLTTLFSLLAPVLGEAGAGGAMSLATACAVVGRTVVGTALPPGLDRRFAGSANFLLQATGCALLAAAPGSAPALLAGVLLFGLGIGNLLSLPPLIAQAEWPAGQVTAVLALLTAVNQGFYAFGPALFGSAMAGWGPVAPPALAMALQLAAAALLLTGRRPAAGRASG</sequence>
<gene>
    <name evidence="5" type="ORF">DOO78_15170</name>
</gene>
<keyword evidence="1 4" id="KW-0812">Transmembrane</keyword>
<dbReference type="AlphaFoldDB" id="A0A327M7J7"/>
<evidence type="ECO:0000256" key="1">
    <source>
        <dbReference type="ARBA" id="ARBA00022692"/>
    </source>
</evidence>
<evidence type="ECO:0000313" key="5">
    <source>
        <dbReference type="EMBL" id="RAI58073.1"/>
    </source>
</evidence>
<dbReference type="InterPro" id="IPR011701">
    <property type="entry name" value="MFS"/>
</dbReference>
<feature type="transmembrane region" description="Helical" evidence="4">
    <location>
        <begin position="82"/>
        <end position="103"/>
    </location>
</feature>
<accession>A0A327M7J7</accession>
<evidence type="ECO:0000256" key="2">
    <source>
        <dbReference type="ARBA" id="ARBA00022989"/>
    </source>
</evidence>
<dbReference type="GO" id="GO:0022857">
    <property type="term" value="F:transmembrane transporter activity"/>
    <property type="evidence" value="ECO:0007669"/>
    <property type="project" value="InterPro"/>
</dbReference>
<dbReference type="RefSeq" id="WP_111470707.1">
    <property type="nucleotide sequence ID" value="NZ_QLIX01000011.1"/>
</dbReference>